<feature type="transmembrane region" description="Helical" evidence="5">
    <location>
        <begin position="118"/>
        <end position="139"/>
    </location>
</feature>
<evidence type="ECO:0000256" key="1">
    <source>
        <dbReference type="ARBA" id="ARBA00004141"/>
    </source>
</evidence>
<feature type="transmembrane region" description="Helical" evidence="5">
    <location>
        <begin position="55"/>
        <end position="73"/>
    </location>
</feature>
<reference evidence="7 8" key="1">
    <citation type="submission" date="2017-12" db="EMBL/GenBank/DDBJ databases">
        <title>Phylogenetic diversity of female urinary microbiome.</title>
        <authorList>
            <person name="Thomas-White K."/>
            <person name="Wolfe A.J."/>
        </authorList>
    </citation>
    <scope>NUCLEOTIDE SEQUENCE [LARGE SCALE GENOMIC DNA]</scope>
    <source>
        <strain evidence="7 8">UMB0079</strain>
    </source>
</reference>
<feature type="transmembrane region" description="Helical" evidence="5">
    <location>
        <begin position="328"/>
        <end position="353"/>
    </location>
</feature>
<dbReference type="AlphaFoldDB" id="A0A2I1U129"/>
<dbReference type="PANTHER" id="PTHR37422">
    <property type="entry name" value="TEICHURONIC ACID BIOSYNTHESIS PROTEIN TUAE"/>
    <property type="match status" value="1"/>
</dbReference>
<keyword evidence="2 5" id="KW-0812">Transmembrane</keyword>
<evidence type="ECO:0000313" key="7">
    <source>
        <dbReference type="EMBL" id="PKZ99592.1"/>
    </source>
</evidence>
<dbReference type="RefSeq" id="WP_101781623.1">
    <property type="nucleotide sequence ID" value="NZ_PKID01000001.1"/>
</dbReference>
<feature type="transmembrane region" description="Helical" evidence="5">
    <location>
        <begin position="297"/>
        <end position="316"/>
    </location>
</feature>
<dbReference type="EMBL" id="PKID01000001">
    <property type="protein sequence ID" value="PKZ99592.1"/>
    <property type="molecule type" value="Genomic_DNA"/>
</dbReference>
<keyword evidence="3 5" id="KW-1133">Transmembrane helix</keyword>
<dbReference type="PANTHER" id="PTHR37422:SF17">
    <property type="entry name" value="O-ANTIGEN LIGASE"/>
    <property type="match status" value="1"/>
</dbReference>
<dbReference type="InterPro" id="IPR007016">
    <property type="entry name" value="O-antigen_ligase-rel_domated"/>
</dbReference>
<sequence length="413" mass="47810">MVINFSKYNWILILILSSSELFSKETNLFLLLFILLYYVLVRGGRLSISIPGAKYYFTLLIVGLFIGIVNVIINENTVFNFVKHFIYYLLPLFFWQFGYILSNKENLSCKPKNIKESIVITAFLLSSYDLIGSIISFLSRTKEIVDLYSLRSEFGRGFYVPIIALYLVLFYSREIKLSKNFKRFLVLLFTISILIHFSRTHFIILLILVFFSGFEKNMKNIKKIIFAGTLILAGVGVLYLYFPNLVIDFYNKTSQSMTEITFSKSSWSHKDIIWNWRGYEMYSALNHFKSSSFFEQILGGGFGTVLYMGEYAYLVSDLPYLLFLHNGYFTTLLVFGVSGVILFVLWVLSLFGYSKYINNTQDSNFIKGLAVVILFTTYFVNGPLFSVSQATFLLYFALFSNNHGELDEDFKKN</sequence>
<feature type="transmembrane region" description="Helical" evidence="5">
    <location>
        <begin position="184"/>
        <end position="212"/>
    </location>
</feature>
<evidence type="ECO:0000256" key="3">
    <source>
        <dbReference type="ARBA" id="ARBA00022989"/>
    </source>
</evidence>
<evidence type="ECO:0000313" key="8">
    <source>
        <dbReference type="Proteomes" id="UP000234902"/>
    </source>
</evidence>
<protein>
    <recommendedName>
        <fullName evidence="6">O-antigen ligase-related domain-containing protein</fullName>
    </recommendedName>
</protein>
<comment type="caution">
    <text evidence="7">The sequence shown here is derived from an EMBL/GenBank/DDBJ whole genome shotgun (WGS) entry which is preliminary data.</text>
</comment>
<name>A0A2I1U129_STRMT</name>
<feature type="transmembrane region" description="Helical" evidence="5">
    <location>
        <begin position="85"/>
        <end position="102"/>
    </location>
</feature>
<dbReference type="Proteomes" id="UP000234902">
    <property type="component" value="Unassembled WGS sequence"/>
</dbReference>
<keyword evidence="4 5" id="KW-0472">Membrane</keyword>
<feature type="domain" description="O-antigen ligase-related" evidence="6">
    <location>
        <begin position="185"/>
        <end position="344"/>
    </location>
</feature>
<feature type="transmembrane region" description="Helical" evidence="5">
    <location>
        <begin position="154"/>
        <end position="172"/>
    </location>
</feature>
<feature type="transmembrane region" description="Helical" evidence="5">
    <location>
        <begin position="26"/>
        <end position="43"/>
    </location>
</feature>
<dbReference type="InterPro" id="IPR051533">
    <property type="entry name" value="WaaL-like"/>
</dbReference>
<accession>A0A2I1U129</accession>
<proteinExistence type="predicted"/>
<gene>
    <name evidence="7" type="ORF">CYK19_01605</name>
</gene>
<feature type="transmembrane region" description="Helical" evidence="5">
    <location>
        <begin position="365"/>
        <end position="398"/>
    </location>
</feature>
<comment type="subcellular location">
    <subcellularLocation>
        <location evidence="1">Membrane</location>
        <topology evidence="1">Multi-pass membrane protein</topology>
    </subcellularLocation>
</comment>
<feature type="transmembrane region" description="Helical" evidence="5">
    <location>
        <begin position="224"/>
        <end position="242"/>
    </location>
</feature>
<dbReference type="GO" id="GO:0016020">
    <property type="term" value="C:membrane"/>
    <property type="evidence" value="ECO:0007669"/>
    <property type="project" value="UniProtKB-SubCell"/>
</dbReference>
<evidence type="ECO:0000256" key="4">
    <source>
        <dbReference type="ARBA" id="ARBA00023136"/>
    </source>
</evidence>
<evidence type="ECO:0000259" key="6">
    <source>
        <dbReference type="Pfam" id="PF04932"/>
    </source>
</evidence>
<dbReference type="Pfam" id="PF04932">
    <property type="entry name" value="Wzy_C"/>
    <property type="match status" value="1"/>
</dbReference>
<evidence type="ECO:0000256" key="5">
    <source>
        <dbReference type="SAM" id="Phobius"/>
    </source>
</evidence>
<evidence type="ECO:0000256" key="2">
    <source>
        <dbReference type="ARBA" id="ARBA00022692"/>
    </source>
</evidence>
<organism evidence="7 8">
    <name type="scientific">Streptococcus mitis</name>
    <dbReference type="NCBI Taxonomy" id="28037"/>
    <lineage>
        <taxon>Bacteria</taxon>
        <taxon>Bacillati</taxon>
        <taxon>Bacillota</taxon>
        <taxon>Bacilli</taxon>
        <taxon>Lactobacillales</taxon>
        <taxon>Streptococcaceae</taxon>
        <taxon>Streptococcus</taxon>
        <taxon>Streptococcus mitis group</taxon>
    </lineage>
</organism>